<comment type="caution">
    <text evidence="2">The sequence shown here is derived from an EMBL/GenBank/DDBJ whole genome shotgun (WGS) entry which is preliminary data.</text>
</comment>
<feature type="signal peptide" evidence="1">
    <location>
        <begin position="1"/>
        <end position="23"/>
    </location>
</feature>
<evidence type="ECO:0000313" key="2">
    <source>
        <dbReference type="EMBL" id="EIT86581.1"/>
    </source>
</evidence>
<dbReference type="Proteomes" id="UP000004080">
    <property type="component" value="Unassembled WGS sequence"/>
</dbReference>
<dbReference type="EMBL" id="AKKV01000020">
    <property type="protein sequence ID" value="EIT86581.1"/>
    <property type="molecule type" value="Genomic_DNA"/>
</dbReference>
<dbReference type="STRING" id="1196324.A374_03384"/>
<dbReference type="OrthoDB" id="2449131at2"/>
<dbReference type="RefSeq" id="WP_007200776.1">
    <property type="nucleotide sequence ID" value="NZ_AKKV01000020.1"/>
</dbReference>
<evidence type="ECO:0008006" key="4">
    <source>
        <dbReference type="Google" id="ProtNLM"/>
    </source>
</evidence>
<accession>I8J485</accession>
<dbReference type="PATRIC" id="fig|1196324.3.peg.685"/>
<protein>
    <recommendedName>
        <fullName evidence="4">Lipoprotein</fullName>
    </recommendedName>
</protein>
<feature type="chain" id="PRO_5038944015" description="Lipoprotein" evidence="1">
    <location>
        <begin position="24"/>
        <end position="241"/>
    </location>
</feature>
<dbReference type="eggNOG" id="ENOG502Z8XG">
    <property type="taxonomic scope" value="Bacteria"/>
</dbReference>
<keyword evidence="3" id="KW-1185">Reference proteome</keyword>
<organism evidence="2 3">
    <name type="scientific">Fictibacillus macauensis ZFHKF-1</name>
    <dbReference type="NCBI Taxonomy" id="1196324"/>
    <lineage>
        <taxon>Bacteria</taxon>
        <taxon>Bacillati</taxon>
        <taxon>Bacillota</taxon>
        <taxon>Bacilli</taxon>
        <taxon>Bacillales</taxon>
        <taxon>Fictibacillaceae</taxon>
        <taxon>Fictibacillus</taxon>
    </lineage>
</organism>
<keyword evidence="1" id="KW-0732">Signal</keyword>
<sequence>MKKILLMVVGVCLLCSLSGCLYPDQERAENKVPYKDQMRSVQEAVQAFQKDQSVLPIKNKDMTVDVYEKYPLDFSKLAPKYMSEPPGNSFEKGGTFQYVLVNPETKPTVKLIDLIAVNRAQTLQERLKQYMQDHKYPPFKKILATGRYTLDYKKMGYKEEPYVVSPYTQRNLPFIIDDQLHVFIDYSMDLYSALKKEKKGVKAGRDIRALLVKHSFFVPARSVPYGVQKGEPVFLQQKPRK</sequence>
<reference evidence="2 3" key="1">
    <citation type="journal article" date="2012" name="J. Bacteriol.">
        <title>Genome of Bacillus macauensis ZFHKF-1, a Long-Chain-Forming Bacterium.</title>
        <authorList>
            <person name="Cai L."/>
            <person name="Zhang T."/>
        </authorList>
    </citation>
    <scope>NUCLEOTIDE SEQUENCE [LARGE SCALE GENOMIC DNA]</scope>
    <source>
        <strain evidence="2 3">ZFHKF-1</strain>
    </source>
</reference>
<gene>
    <name evidence="2" type="ORF">A374_03384</name>
</gene>
<dbReference type="AlphaFoldDB" id="I8J485"/>
<dbReference type="PROSITE" id="PS51257">
    <property type="entry name" value="PROKAR_LIPOPROTEIN"/>
    <property type="match status" value="1"/>
</dbReference>
<evidence type="ECO:0000256" key="1">
    <source>
        <dbReference type="SAM" id="SignalP"/>
    </source>
</evidence>
<evidence type="ECO:0000313" key="3">
    <source>
        <dbReference type="Proteomes" id="UP000004080"/>
    </source>
</evidence>
<proteinExistence type="predicted"/>
<name>I8J485_9BACL</name>